<dbReference type="Gene3D" id="3.40.1170.60">
    <property type="match status" value="1"/>
</dbReference>
<evidence type="ECO:0000256" key="8">
    <source>
        <dbReference type="ARBA" id="ARBA00022723"/>
    </source>
</evidence>
<dbReference type="Gene3D" id="3.30.1490.100">
    <property type="entry name" value="DNA polymerase, Y-family, little finger domain"/>
    <property type="match status" value="1"/>
</dbReference>
<evidence type="ECO:0000256" key="1">
    <source>
        <dbReference type="ARBA" id="ARBA00004496"/>
    </source>
</evidence>
<dbReference type="NCBIfam" id="NF002677">
    <property type="entry name" value="PRK02406.1"/>
    <property type="match status" value="1"/>
</dbReference>
<gene>
    <name evidence="15 17" type="primary">dinB</name>
    <name evidence="17" type="ORF">NBRC116591_26340</name>
</gene>
<feature type="binding site" evidence="15">
    <location>
        <position position="101"/>
    </location>
    <ligand>
        <name>Mg(2+)</name>
        <dbReference type="ChEBI" id="CHEBI:18420"/>
    </ligand>
</feature>
<dbReference type="SUPFAM" id="SSF56672">
    <property type="entry name" value="DNA/RNA polymerases"/>
    <property type="match status" value="1"/>
</dbReference>
<comment type="function">
    <text evidence="15">Poorly processive, error-prone DNA polymerase involved in untargeted mutagenesis. Copies undamaged DNA at stalled replication forks, which arise in vivo from mismatched or misaligned primer ends. These misaligned primers can be extended by PolIV. Exhibits no 3'-5' exonuclease (proofreading) activity. May be involved in translesional synthesis, in conjunction with the beta clamp from PolIII.</text>
</comment>
<keyword evidence="8 15" id="KW-0479">Metal-binding</keyword>
<keyword evidence="18" id="KW-1185">Reference proteome</keyword>
<keyword evidence="12 15" id="KW-0238">DNA-binding</keyword>
<evidence type="ECO:0000313" key="18">
    <source>
        <dbReference type="Proteomes" id="UP001465153"/>
    </source>
</evidence>
<evidence type="ECO:0000256" key="5">
    <source>
        <dbReference type="ARBA" id="ARBA00022679"/>
    </source>
</evidence>
<dbReference type="Proteomes" id="UP001465153">
    <property type="component" value="Unassembled WGS sequence"/>
</dbReference>
<evidence type="ECO:0000256" key="7">
    <source>
        <dbReference type="ARBA" id="ARBA00022705"/>
    </source>
</evidence>
<feature type="active site" evidence="15">
    <location>
        <position position="102"/>
    </location>
</feature>
<keyword evidence="9 15" id="KW-0227">DNA damage</keyword>
<accession>A0ABQ0AAZ9</accession>
<proteinExistence type="inferred from homology"/>
<protein>
    <recommendedName>
        <fullName evidence="15">DNA polymerase IV</fullName>
        <shortName evidence="15">Pol IV</shortName>
        <ecNumber evidence="15">2.7.7.7</ecNumber>
    </recommendedName>
</protein>
<dbReference type="InterPro" id="IPR043128">
    <property type="entry name" value="Rev_trsase/Diguanyl_cyclase"/>
</dbReference>
<dbReference type="InterPro" id="IPR036775">
    <property type="entry name" value="DNA_pol_Y-fam_lit_finger_sf"/>
</dbReference>
<feature type="domain" description="UmuC" evidence="16">
    <location>
        <begin position="2"/>
        <end position="181"/>
    </location>
</feature>
<keyword evidence="11 15" id="KW-0239">DNA-directed DNA polymerase</keyword>
<evidence type="ECO:0000256" key="11">
    <source>
        <dbReference type="ARBA" id="ARBA00022932"/>
    </source>
</evidence>
<dbReference type="Pfam" id="PF00817">
    <property type="entry name" value="IMS"/>
    <property type="match status" value="1"/>
</dbReference>
<dbReference type="InterPro" id="IPR022880">
    <property type="entry name" value="DNApol_IV"/>
</dbReference>
<comment type="caution">
    <text evidence="17">The sequence shown here is derived from an EMBL/GenBank/DDBJ whole genome shotgun (WGS) entry which is preliminary data.</text>
</comment>
<dbReference type="Gene3D" id="3.30.70.270">
    <property type="match status" value="1"/>
</dbReference>
<evidence type="ECO:0000256" key="9">
    <source>
        <dbReference type="ARBA" id="ARBA00022763"/>
    </source>
</evidence>
<dbReference type="PANTHER" id="PTHR11076:SF33">
    <property type="entry name" value="DNA POLYMERASE KAPPA"/>
    <property type="match status" value="1"/>
</dbReference>
<keyword evidence="3 15" id="KW-0515">Mutator protein</keyword>
<evidence type="ECO:0000256" key="3">
    <source>
        <dbReference type="ARBA" id="ARBA00022457"/>
    </source>
</evidence>
<keyword evidence="5 15" id="KW-0808">Transferase</keyword>
<organism evidence="17 18">
    <name type="scientific">Sessilibacter corallicola</name>
    <dbReference type="NCBI Taxonomy" id="2904075"/>
    <lineage>
        <taxon>Bacteria</taxon>
        <taxon>Pseudomonadati</taxon>
        <taxon>Pseudomonadota</taxon>
        <taxon>Gammaproteobacteria</taxon>
        <taxon>Cellvibrionales</taxon>
        <taxon>Cellvibrionaceae</taxon>
        <taxon>Sessilibacter</taxon>
    </lineage>
</organism>
<keyword evidence="4 15" id="KW-0963">Cytoplasm</keyword>
<evidence type="ECO:0000313" key="17">
    <source>
        <dbReference type="EMBL" id="GAA6168823.1"/>
    </source>
</evidence>
<evidence type="ECO:0000256" key="12">
    <source>
        <dbReference type="ARBA" id="ARBA00023125"/>
    </source>
</evidence>
<evidence type="ECO:0000256" key="4">
    <source>
        <dbReference type="ARBA" id="ARBA00022490"/>
    </source>
</evidence>
<dbReference type="PROSITE" id="PS50173">
    <property type="entry name" value="UMUC"/>
    <property type="match status" value="1"/>
</dbReference>
<comment type="catalytic activity">
    <reaction evidence="14 15">
        <text>DNA(n) + a 2'-deoxyribonucleoside 5'-triphosphate = DNA(n+1) + diphosphate</text>
        <dbReference type="Rhea" id="RHEA:22508"/>
        <dbReference type="Rhea" id="RHEA-COMP:17339"/>
        <dbReference type="Rhea" id="RHEA-COMP:17340"/>
        <dbReference type="ChEBI" id="CHEBI:33019"/>
        <dbReference type="ChEBI" id="CHEBI:61560"/>
        <dbReference type="ChEBI" id="CHEBI:173112"/>
        <dbReference type="EC" id="2.7.7.7"/>
    </reaction>
</comment>
<dbReference type="SUPFAM" id="SSF100879">
    <property type="entry name" value="Lesion bypass DNA polymerase (Y-family), little finger domain"/>
    <property type="match status" value="1"/>
</dbReference>
<reference evidence="17 18" key="1">
    <citation type="submission" date="2024-04" db="EMBL/GenBank/DDBJ databases">
        <title>Draft genome sequence of Sessilibacter corallicola NBRC 116591.</title>
        <authorList>
            <person name="Miyakawa T."/>
            <person name="Kusuya Y."/>
            <person name="Miura T."/>
        </authorList>
    </citation>
    <scope>NUCLEOTIDE SEQUENCE [LARGE SCALE GENOMIC DNA]</scope>
    <source>
        <strain evidence="17 18">KU-00831-HH</strain>
    </source>
</reference>
<dbReference type="Gene3D" id="1.10.150.20">
    <property type="entry name" value="5' to 3' exonuclease, C-terminal subdomain"/>
    <property type="match status" value="1"/>
</dbReference>
<keyword evidence="6 15" id="KW-0548">Nucleotidyltransferase</keyword>
<dbReference type="InterPro" id="IPR053848">
    <property type="entry name" value="IMS_HHH_1"/>
</dbReference>
<dbReference type="InterPro" id="IPR017961">
    <property type="entry name" value="DNA_pol_Y-fam_little_finger"/>
</dbReference>
<dbReference type="Pfam" id="PF11799">
    <property type="entry name" value="IMS_C"/>
    <property type="match status" value="1"/>
</dbReference>
<comment type="subunit">
    <text evidence="15">Monomer.</text>
</comment>
<name>A0ABQ0AAZ9_9GAMM</name>
<evidence type="ECO:0000256" key="14">
    <source>
        <dbReference type="ARBA" id="ARBA00049244"/>
    </source>
</evidence>
<comment type="subcellular location">
    <subcellularLocation>
        <location evidence="1 15">Cytoplasm</location>
    </subcellularLocation>
</comment>
<dbReference type="HAMAP" id="MF_01113">
    <property type="entry name" value="DNApol_IV"/>
    <property type="match status" value="1"/>
</dbReference>
<sequence length="361" mass="40523">MVLHCDADSFFAAVEIRERPQLANLPVAVGGSARSRGVLATCNYVARKYGVRSAMSSAQAEKLCPQLIILSPRYNLYREVSKQMHEIFSRYSECIEPLSLDEAFLLLRDVDWAQAKSISEQIRQQIFTEIGITVSAGLSINKFLAKLATEWNKPDGFKCIEAGEVDAIMGNLPVKKIPGVGKSAQEKLARIGVVTCADLQSKTLAELEQYFGVFGHCLFERARGIDHREVKSVWLRKSVSVERTFSEDLLDWEVIQTHVIKLLSLLEKRWVGLIGSYRVKKLFVKLKFSDFTSANKESLISTSLFSGTAWSSNQYEQIHELALHLLKILQQENDKPIRLLGIGFGVEPMSGKDMTQSDLFS</sequence>
<dbReference type="EC" id="2.7.7.7" evidence="15"/>
<evidence type="ECO:0000256" key="6">
    <source>
        <dbReference type="ARBA" id="ARBA00022695"/>
    </source>
</evidence>
<keyword evidence="13 15" id="KW-0234">DNA repair</keyword>
<dbReference type="InterPro" id="IPR050116">
    <property type="entry name" value="DNA_polymerase-Y"/>
</dbReference>
<keyword evidence="7 15" id="KW-0235">DNA replication</keyword>
<dbReference type="CDD" id="cd03586">
    <property type="entry name" value="PolY_Pol_IV_kappa"/>
    <property type="match status" value="1"/>
</dbReference>
<comment type="similarity">
    <text evidence="2 15">Belongs to the DNA polymerase type-Y family.</text>
</comment>
<comment type="cofactor">
    <cofactor evidence="15">
        <name>Mg(2+)</name>
        <dbReference type="ChEBI" id="CHEBI:18420"/>
    </cofactor>
    <text evidence="15">Binds 2 magnesium ions per subunit.</text>
</comment>
<dbReference type="EMBL" id="BAABWN010000008">
    <property type="protein sequence ID" value="GAA6168823.1"/>
    <property type="molecule type" value="Genomic_DNA"/>
</dbReference>
<dbReference type="Pfam" id="PF21999">
    <property type="entry name" value="IMS_HHH_1"/>
    <property type="match status" value="1"/>
</dbReference>
<evidence type="ECO:0000256" key="15">
    <source>
        <dbReference type="HAMAP-Rule" id="MF_01113"/>
    </source>
</evidence>
<dbReference type="PANTHER" id="PTHR11076">
    <property type="entry name" value="DNA REPAIR POLYMERASE UMUC / TRANSFERASE FAMILY MEMBER"/>
    <property type="match status" value="1"/>
</dbReference>
<evidence type="ECO:0000256" key="10">
    <source>
        <dbReference type="ARBA" id="ARBA00022842"/>
    </source>
</evidence>
<evidence type="ECO:0000256" key="13">
    <source>
        <dbReference type="ARBA" id="ARBA00023204"/>
    </source>
</evidence>
<dbReference type="InterPro" id="IPR043502">
    <property type="entry name" value="DNA/RNA_pol_sf"/>
</dbReference>
<feature type="site" description="Substrate discrimination" evidence="15">
    <location>
        <position position="11"/>
    </location>
</feature>
<evidence type="ECO:0000256" key="2">
    <source>
        <dbReference type="ARBA" id="ARBA00010945"/>
    </source>
</evidence>
<evidence type="ECO:0000259" key="16">
    <source>
        <dbReference type="PROSITE" id="PS50173"/>
    </source>
</evidence>
<feature type="binding site" evidence="15">
    <location>
        <position position="6"/>
    </location>
    <ligand>
        <name>Mg(2+)</name>
        <dbReference type="ChEBI" id="CHEBI:18420"/>
    </ligand>
</feature>
<keyword evidence="10 15" id="KW-0460">Magnesium</keyword>
<dbReference type="InterPro" id="IPR001126">
    <property type="entry name" value="UmuC"/>
</dbReference>